<evidence type="ECO:0000256" key="1">
    <source>
        <dbReference type="ARBA" id="ARBA00007100"/>
    </source>
</evidence>
<organism evidence="3 4">
    <name type="scientific">Hydrogenophaga intermedia</name>
    <dbReference type="NCBI Taxonomy" id="65786"/>
    <lineage>
        <taxon>Bacteria</taxon>
        <taxon>Pseudomonadati</taxon>
        <taxon>Pseudomonadota</taxon>
        <taxon>Betaproteobacteria</taxon>
        <taxon>Burkholderiales</taxon>
        <taxon>Comamonadaceae</taxon>
        <taxon>Hydrogenophaga</taxon>
    </lineage>
</organism>
<evidence type="ECO:0000313" key="3">
    <source>
        <dbReference type="EMBL" id="CDN90044.1"/>
    </source>
</evidence>
<gene>
    <name evidence="3" type="ORF">BN948_04485</name>
</gene>
<comment type="similarity">
    <text evidence="1">Belongs to the UPF0162 family.</text>
</comment>
<dbReference type="SUPFAM" id="SSF48452">
    <property type="entry name" value="TPR-like"/>
    <property type="match status" value="1"/>
</dbReference>
<proteinExistence type="inferred from homology"/>
<feature type="domain" description="Protein SirB1 N-terminal" evidence="2">
    <location>
        <begin position="47"/>
        <end position="204"/>
    </location>
</feature>
<dbReference type="RefSeq" id="WP_009518485.1">
    <property type="nucleotide sequence ID" value="NZ_CCAE010000062.1"/>
</dbReference>
<dbReference type="InterPro" id="IPR032698">
    <property type="entry name" value="SirB1_N"/>
</dbReference>
<dbReference type="Proteomes" id="UP000028878">
    <property type="component" value="Unassembled WGS sequence"/>
</dbReference>
<evidence type="ECO:0000313" key="4">
    <source>
        <dbReference type="Proteomes" id="UP000028878"/>
    </source>
</evidence>
<name>A0A1L1PML7_HYDIT</name>
<dbReference type="PANTHER" id="PTHR31350">
    <property type="entry name" value="SI:DKEY-261L7.2"/>
    <property type="match status" value="1"/>
</dbReference>
<dbReference type="PANTHER" id="PTHR31350:SF21">
    <property type="entry name" value="F-BOX ONLY PROTEIN 21"/>
    <property type="match status" value="1"/>
</dbReference>
<dbReference type="EMBL" id="CCAE010000062">
    <property type="protein sequence ID" value="CDN90044.1"/>
    <property type="molecule type" value="Genomic_DNA"/>
</dbReference>
<reference evidence="4" key="1">
    <citation type="submission" date="2014-11" db="EMBL/GenBank/DDBJ databases">
        <title>Draft genome sequence of Hydrogenophaga intermedia S1.</title>
        <authorList>
            <person name="Gan H.M."/>
            <person name="Chew T.H."/>
            <person name="Stolz A."/>
        </authorList>
    </citation>
    <scope>NUCLEOTIDE SEQUENCE [LARGE SCALE GENOMIC DNA]</scope>
    <source>
        <strain evidence="4">S1</strain>
    </source>
</reference>
<dbReference type="AlphaFoldDB" id="A0A1L1PML7"/>
<keyword evidence="4" id="KW-1185">Reference proteome</keyword>
<protein>
    <submittedName>
        <fullName evidence="3">Transglutaminase domain-containing protein</fullName>
    </submittedName>
</protein>
<sequence length="285" mass="32536">MPLTFEFTAPTPLSYFASLVRDDEALPLFEAAASVAQDEYPDLDVQQVLGDVDQMLARVKRRCPEDAGPLQRLRVLNQFFFRDMGFGGNVNNYYDPDNSYLNAVLRTRRGIPISLAVLWLELAQGMGLKARGVNFPGHFMIKINLPNGQVVIDPFTGQSLSREDLSERLEPYKRRNGLIDDFDVPVGLYLQAATPREILARLLRNLKEIHRTQSDWLRLVAVQDRLIVLLPEAWVEFRDRGLAWAEIGDLRLAVNDLETFVDHTDDALERSAIEQRLQTLRRAMN</sequence>
<evidence type="ECO:0000259" key="2">
    <source>
        <dbReference type="Pfam" id="PF13369"/>
    </source>
</evidence>
<dbReference type="Pfam" id="PF13369">
    <property type="entry name" value="Transglut_core2"/>
    <property type="match status" value="1"/>
</dbReference>
<dbReference type="Pfam" id="PF13371">
    <property type="entry name" value="TPR_9"/>
    <property type="match status" value="1"/>
</dbReference>
<dbReference type="InterPro" id="IPR011990">
    <property type="entry name" value="TPR-like_helical_dom_sf"/>
</dbReference>
<accession>A0A1L1PML7</accession>